<evidence type="ECO:0000313" key="3">
    <source>
        <dbReference type="Proteomes" id="UP000190989"/>
    </source>
</evidence>
<evidence type="ECO:0008006" key="4">
    <source>
        <dbReference type="Google" id="ProtNLM"/>
    </source>
</evidence>
<proteinExistence type="predicted"/>
<feature type="signal peptide" evidence="1">
    <location>
        <begin position="1"/>
        <end position="23"/>
    </location>
</feature>
<dbReference type="EMBL" id="FVZE01000001">
    <property type="protein sequence ID" value="SLJ88608.1"/>
    <property type="molecule type" value="Genomic_DNA"/>
</dbReference>
<name>A0A1U6GYN2_9SPHN</name>
<sequence>MARKFLISRVALAMALAGGMAVAAAPTTVAAKEKKAAKASFSKEYAAVAAEIDKTVTEAQSDPTVKAAADKARAAQTDPAMAAARAEVDAAMGGILAKLKAAEAAASEPLDKLKQGELTRNVGIFMNDVAMQHRGLVMMAESGAMSPETAGQVQYLAGVTAYQSQQYTEAARWLQAAYDGGYRDPQGMLQAVLADSYKRSNNPQAALAIVHKELEAAKASGAKPNETSIRTALQAAYDAKQLAPSAEYAAMLGQYYPKPDSWNAAISVVRQLGSLPSKENLDLMRLMYVTGAMNDKRDYLEYIENVDPRAYPGEALKIMNAGISKGKISASDLAGEKANTEARVSSDKASLAAQERDAMKPGATGATIAGTGDVFLSYDQPAKAETFYTMAMGKPGVDANAVAMHLGMAQAMLGKYAEAQANFAKVSGSRAPVAKLWSAYAASKATPAAAPAAAAAPQS</sequence>
<dbReference type="Proteomes" id="UP000190989">
    <property type="component" value="Unassembled WGS sequence"/>
</dbReference>
<evidence type="ECO:0000256" key="1">
    <source>
        <dbReference type="SAM" id="SignalP"/>
    </source>
</evidence>
<organism evidence="2 3">
    <name type="scientific">Novosphingobium mathurense</name>
    <dbReference type="NCBI Taxonomy" id="428990"/>
    <lineage>
        <taxon>Bacteria</taxon>
        <taxon>Pseudomonadati</taxon>
        <taxon>Pseudomonadota</taxon>
        <taxon>Alphaproteobacteria</taxon>
        <taxon>Sphingomonadales</taxon>
        <taxon>Sphingomonadaceae</taxon>
        <taxon>Novosphingobium</taxon>
    </lineage>
</organism>
<keyword evidence="1" id="KW-0732">Signal</keyword>
<gene>
    <name evidence="2" type="ORF">SAMN06295987_101827</name>
</gene>
<protein>
    <recommendedName>
        <fullName evidence="4">Tetratricopeptide repeat-containing protein</fullName>
    </recommendedName>
</protein>
<accession>A0A1U6GYN2</accession>
<dbReference type="AlphaFoldDB" id="A0A1U6GYN2"/>
<evidence type="ECO:0000313" key="2">
    <source>
        <dbReference type="EMBL" id="SLJ88608.1"/>
    </source>
</evidence>
<dbReference type="STRING" id="428990.SAMN06295987_101827"/>
<reference evidence="3" key="1">
    <citation type="submission" date="2017-02" db="EMBL/GenBank/DDBJ databases">
        <authorList>
            <person name="Varghese N."/>
            <person name="Submissions S."/>
        </authorList>
    </citation>
    <scope>NUCLEOTIDE SEQUENCE [LARGE SCALE GENOMIC DNA]</scope>
    <source>
        <strain evidence="3">SM117</strain>
    </source>
</reference>
<keyword evidence="3" id="KW-1185">Reference proteome</keyword>
<feature type="chain" id="PRO_5010520961" description="Tetratricopeptide repeat-containing protein" evidence="1">
    <location>
        <begin position="24"/>
        <end position="459"/>
    </location>
</feature>
<dbReference type="RefSeq" id="WP_054944472.1">
    <property type="nucleotide sequence ID" value="NZ_FVZE01000001.1"/>
</dbReference>